<organism evidence="1 2">
    <name type="scientific">miscellaneous Crenarchaeota group-1 archaeon SG8-32-3</name>
    <dbReference type="NCBI Taxonomy" id="1685125"/>
    <lineage>
        <taxon>Archaea</taxon>
        <taxon>Candidatus Bathyarchaeota</taxon>
        <taxon>MCG-1</taxon>
    </lineage>
</organism>
<dbReference type="AlphaFoldDB" id="A0A0M0BVJ5"/>
<dbReference type="EMBL" id="LFWV01000001">
    <property type="protein sequence ID" value="KON32449.1"/>
    <property type="molecule type" value="Genomic_DNA"/>
</dbReference>
<evidence type="ECO:0000313" key="1">
    <source>
        <dbReference type="EMBL" id="KON32449.1"/>
    </source>
</evidence>
<reference evidence="2" key="1">
    <citation type="submission" date="2015-06" db="EMBL/GenBank/DDBJ databases">
        <title>New insights into the roles of widespread benthic archaea in carbon and nitrogen cycling.</title>
        <authorList>
            <person name="Lazar C.S."/>
            <person name="Baker B.J."/>
            <person name="Seitz K.W."/>
            <person name="Hyde A.S."/>
            <person name="Dick G.J."/>
            <person name="Hinrichs K.-U."/>
            <person name="Teske A.P."/>
        </authorList>
    </citation>
    <scope>NUCLEOTIDE SEQUENCE [LARGE SCALE GENOMIC DNA]</scope>
</reference>
<dbReference type="InterPro" id="IPR002838">
    <property type="entry name" value="AIM24"/>
</dbReference>
<evidence type="ECO:0008006" key="3">
    <source>
        <dbReference type="Google" id="ProtNLM"/>
    </source>
</evidence>
<sequence length="231" mass="25425">MKYEIKYKPAYSMLVVNLDKGEAITGESGALTYMDPTIEAHTRKREKSLLGSIGLTLFGGQSFWVNDYVAERGPGEVALVAAPVGDIEKLEITLDQGFIIQKSAYIASTQGIDLDVKWEGFTKGLFGQGLFMLKATGNGQLFINTFGAIDTHKLEAGQTLIVDNFHLVGFSASCSYKVTRFGGLKETLLSGEGLVTQITGPGEVHIQTKNLREFVEWLWTLLEPRVRSRAR</sequence>
<dbReference type="Proteomes" id="UP000054016">
    <property type="component" value="Unassembled WGS sequence"/>
</dbReference>
<dbReference type="InterPro" id="IPR036983">
    <property type="entry name" value="AIM24_sf"/>
</dbReference>
<dbReference type="PANTHER" id="PTHR43657:SF1">
    <property type="entry name" value="ALTERED INHERITANCE OF MITOCHONDRIA PROTEIN 24, MITOCHONDRIAL"/>
    <property type="match status" value="1"/>
</dbReference>
<comment type="caution">
    <text evidence="1">The sequence shown here is derived from an EMBL/GenBank/DDBJ whole genome shotgun (WGS) entry which is preliminary data.</text>
</comment>
<protein>
    <recommendedName>
        <fullName evidence="3">TIGR00266 family protein</fullName>
    </recommendedName>
</protein>
<dbReference type="PANTHER" id="PTHR43657">
    <property type="entry name" value="TRYPTOPHAN RNA-BINDING ATTENUATOR PROTEIN-LIKE PROTEIN"/>
    <property type="match status" value="1"/>
</dbReference>
<dbReference type="Gene3D" id="3.60.160.10">
    <property type="entry name" value="Mitochondrial biogenesis AIM24"/>
    <property type="match status" value="1"/>
</dbReference>
<dbReference type="InterPro" id="IPR016031">
    <property type="entry name" value="Trp_RNA-bd_attenuator-like_dom"/>
</dbReference>
<proteinExistence type="predicted"/>
<dbReference type="NCBIfam" id="TIGR00266">
    <property type="entry name" value="TIGR00266 family protein"/>
    <property type="match status" value="1"/>
</dbReference>
<name>A0A0M0BVJ5_9ARCH</name>
<evidence type="ECO:0000313" key="2">
    <source>
        <dbReference type="Proteomes" id="UP000054016"/>
    </source>
</evidence>
<dbReference type="Pfam" id="PF01987">
    <property type="entry name" value="AIM24"/>
    <property type="match status" value="1"/>
</dbReference>
<dbReference type="SUPFAM" id="SSF51219">
    <property type="entry name" value="TRAP-like"/>
    <property type="match status" value="1"/>
</dbReference>
<gene>
    <name evidence="1" type="ORF">AC478_00010</name>
</gene>
<accession>A0A0M0BVJ5</accession>